<dbReference type="Pfam" id="PF02547">
    <property type="entry name" value="Queuosine_synth"/>
    <property type="match status" value="2"/>
</dbReference>
<organism evidence="5 6">
    <name type="scientific">Nannochloropsis salina CCMP1776</name>
    <dbReference type="NCBI Taxonomy" id="1027361"/>
    <lineage>
        <taxon>Eukaryota</taxon>
        <taxon>Sar</taxon>
        <taxon>Stramenopiles</taxon>
        <taxon>Ochrophyta</taxon>
        <taxon>Eustigmatophyceae</taxon>
        <taxon>Eustigmatales</taxon>
        <taxon>Monodopsidaceae</taxon>
        <taxon>Microchloropsis</taxon>
        <taxon>Microchloropsis salina</taxon>
    </lineage>
</organism>
<keyword evidence="6" id="KW-1185">Reference proteome</keyword>
<evidence type="ECO:0000313" key="6">
    <source>
        <dbReference type="Proteomes" id="UP000355283"/>
    </source>
</evidence>
<evidence type="ECO:0000256" key="1">
    <source>
        <dbReference type="ARBA" id="ARBA00022490"/>
    </source>
</evidence>
<keyword evidence="1" id="KW-0963">Cytoplasm</keyword>
<reference evidence="5 6" key="1">
    <citation type="submission" date="2019-01" db="EMBL/GenBank/DDBJ databases">
        <title>Nuclear Genome Assembly of the Microalgal Biofuel strain Nannochloropsis salina CCMP1776.</title>
        <authorList>
            <person name="Hovde B."/>
        </authorList>
    </citation>
    <scope>NUCLEOTIDE SEQUENCE [LARGE SCALE GENOMIC DNA]</scope>
    <source>
        <strain evidence="5 6">CCMP1776</strain>
    </source>
</reference>
<dbReference type="Gene3D" id="2.40.10.240">
    <property type="entry name" value="QueA-like"/>
    <property type="match status" value="1"/>
</dbReference>
<evidence type="ECO:0000256" key="2">
    <source>
        <dbReference type="ARBA" id="ARBA00022679"/>
    </source>
</evidence>
<dbReference type="InterPro" id="IPR042118">
    <property type="entry name" value="QueA_dom1"/>
</dbReference>
<keyword evidence="2" id="KW-0808">Transferase</keyword>
<proteinExistence type="predicted"/>
<dbReference type="EMBL" id="SDOX01000021">
    <property type="protein sequence ID" value="TFJ83965.1"/>
    <property type="molecule type" value="Genomic_DNA"/>
</dbReference>
<evidence type="ECO:0000256" key="4">
    <source>
        <dbReference type="ARBA" id="ARBA00022785"/>
    </source>
</evidence>
<dbReference type="InterPro" id="IPR042119">
    <property type="entry name" value="QueA_dom2"/>
</dbReference>
<accession>A0A4D9D3D7</accession>
<evidence type="ECO:0000313" key="5">
    <source>
        <dbReference type="EMBL" id="TFJ83965.1"/>
    </source>
</evidence>
<keyword evidence="4" id="KW-0671">Queuosine biosynthesis</keyword>
<dbReference type="Gene3D" id="3.40.1780.10">
    <property type="entry name" value="QueA-like"/>
    <property type="match status" value="2"/>
</dbReference>
<dbReference type="InterPro" id="IPR003699">
    <property type="entry name" value="QueA"/>
</dbReference>
<dbReference type="AlphaFoldDB" id="A0A4D9D3D7"/>
<dbReference type="InterPro" id="IPR036100">
    <property type="entry name" value="QueA_sf"/>
</dbReference>
<dbReference type="PANTHER" id="PTHR30307:SF0">
    <property type="entry name" value="S-ADENOSYLMETHIONINE:TRNA RIBOSYLTRANSFERASE-ISOMERASE"/>
    <property type="match status" value="1"/>
</dbReference>
<dbReference type="GO" id="GO:0051075">
    <property type="term" value="F:S-adenosylmethionine:tRNA ribosyltransferase-isomerase activity"/>
    <property type="evidence" value="ECO:0007669"/>
    <property type="project" value="TreeGrafter"/>
</dbReference>
<evidence type="ECO:0008006" key="7">
    <source>
        <dbReference type="Google" id="ProtNLM"/>
    </source>
</evidence>
<sequence>MLSSWELKLKPSLFMTQVGGMVALRPPQPAFPPIYDEISVCPFELPPANDLDYPLPETCIAKRPAEPRDASLLLVSDASSPSSTADTVDTWVFDGIFRELPSFLPAKSLLVLNQSRVITARLLMRKEGTGGKAEVLCISPVSPSWDPALALTALSNRSVWRCMIGGRNIKAGSRLVLTTENGLCLTGQVEAREGKDGLVRFSWTHTAHGKESPRTFGDVLEDVGKIPLPPYMNRASDTADLQDYQTVYATARGSVAAPTAGLHFTHSLLQQLRNGPQQIETCYLTLHVGAGTFQPVAGEEVGEHAMHWERIQVPMDALETLIEATGSGRPMVPVGTTSVRTLETLYWWGVRLLSALPSSCSAQRPSTLLSEDSVTNLSLGQWDAYHYGAKWPTQASSLVPAVHALEALRDRAKMEGVDHVGGETQLMIAPGYRFALCDGLITNFHQPRSTLLLLVGAFLGGLGPVHRIYRHALSKGSYRFLSFGDSNLMIPPARVILPVRPKRGSVSGKCAVAWPRRGWAAGVKEERWVKLPD</sequence>
<protein>
    <recommendedName>
        <fullName evidence="7">S-adenosylmethionine:tRNA ribosyltransferase-isomerase</fullName>
    </recommendedName>
</protein>
<dbReference type="OrthoDB" id="1448at2759"/>
<dbReference type="GO" id="GO:0008616">
    <property type="term" value="P:tRNA queuosine(34) biosynthetic process"/>
    <property type="evidence" value="ECO:0007669"/>
    <property type="project" value="UniProtKB-KW"/>
</dbReference>
<dbReference type="SUPFAM" id="SSF111337">
    <property type="entry name" value="QueA-like"/>
    <property type="match status" value="2"/>
</dbReference>
<name>A0A4D9D3D7_9STRA</name>
<dbReference type="PANTHER" id="PTHR30307">
    <property type="entry name" value="S-ADENOSYLMETHIONINE:TRNA RIBOSYLTRANSFERASE-ISOMERASE"/>
    <property type="match status" value="1"/>
</dbReference>
<dbReference type="Proteomes" id="UP000355283">
    <property type="component" value="Unassembled WGS sequence"/>
</dbReference>
<evidence type="ECO:0000256" key="3">
    <source>
        <dbReference type="ARBA" id="ARBA00022691"/>
    </source>
</evidence>
<keyword evidence="3" id="KW-0949">S-adenosyl-L-methionine</keyword>
<gene>
    <name evidence="5" type="ORF">NSK_005060</name>
</gene>
<comment type="caution">
    <text evidence="5">The sequence shown here is derived from an EMBL/GenBank/DDBJ whole genome shotgun (WGS) entry which is preliminary data.</text>
</comment>